<gene>
    <name evidence="1" type="ORF">U1T56_04595</name>
</gene>
<organism evidence="1 2">
    <name type="scientific">Benzoatithermus flavus</name>
    <dbReference type="NCBI Taxonomy" id="3108223"/>
    <lineage>
        <taxon>Bacteria</taxon>
        <taxon>Pseudomonadati</taxon>
        <taxon>Pseudomonadota</taxon>
        <taxon>Alphaproteobacteria</taxon>
        <taxon>Geminicoccales</taxon>
        <taxon>Geminicoccaceae</taxon>
        <taxon>Benzoatithermus</taxon>
    </lineage>
</organism>
<evidence type="ECO:0008006" key="3">
    <source>
        <dbReference type="Google" id="ProtNLM"/>
    </source>
</evidence>
<name>A0ABU8XMK4_9PROT</name>
<dbReference type="EMBL" id="JBBLZC010000003">
    <property type="protein sequence ID" value="MEK0082417.1"/>
    <property type="molecule type" value="Genomic_DNA"/>
</dbReference>
<evidence type="ECO:0000313" key="1">
    <source>
        <dbReference type="EMBL" id="MEK0082417.1"/>
    </source>
</evidence>
<accession>A0ABU8XMK4</accession>
<dbReference type="RefSeq" id="WP_418158267.1">
    <property type="nucleotide sequence ID" value="NZ_JBBLZC010000003.1"/>
</dbReference>
<evidence type="ECO:0000313" key="2">
    <source>
        <dbReference type="Proteomes" id="UP001375743"/>
    </source>
</evidence>
<proteinExistence type="predicted"/>
<protein>
    <recommendedName>
        <fullName evidence="3">CRISPR-associated protein, Cse1 family</fullName>
    </recommendedName>
</protein>
<dbReference type="Proteomes" id="UP001375743">
    <property type="component" value="Unassembled WGS sequence"/>
</dbReference>
<comment type="caution">
    <text evidence="1">The sequence shown here is derived from an EMBL/GenBank/DDBJ whole genome shotgun (WGS) entry which is preliminary data.</text>
</comment>
<keyword evidence="2" id="KW-1185">Reference proteome</keyword>
<reference evidence="1 2" key="1">
    <citation type="submission" date="2024-01" db="EMBL/GenBank/DDBJ databases">
        <title>Multi-omics insights into the function and evolution of sodium benzoate biodegradation pathways in Benzoatithermus flavus gen. nov., sp. nov. from hot spring.</title>
        <authorList>
            <person name="Hu C.-J."/>
            <person name="Li W.-J."/>
        </authorList>
    </citation>
    <scope>NUCLEOTIDE SEQUENCE [LARGE SCALE GENOMIC DNA]</scope>
    <source>
        <strain evidence="1 2">SYSU G07066</strain>
    </source>
</reference>
<sequence length="522" mass="58105">MRYNLLTERIIRVRSMTQSEAVQYTLPETLCLLLADAVQSFPALRAHQRFPWHAFLVQLAALALHRAGLDEPPREAERWCALLRGLTPTFPEDEPWCLVAQPDRPALLQAPVPGGRLDGFKPVPTPDALDMLVTSRNHDLKREAMAGAAPDDWLMALVSLQTQEGVMGAGKYGIARMNGGYGSRPCFSIRPPGGPGAWFARDLRLLLARRSEILKRRPEFAAENGVGLLWLEPWPEGDQLTLDRLDPFFVEICRLVRLIETGDGIAAVERGSAKPRIDAKALNGVTGDPWAPVERSDGKCFSITGAGFDYRTVLRLLGPDYQAPVLLDLGSDDADAGLSLFACAIARGQGKTEGYHERRIPISRRVGRLIAARATDELAQAGRERAEAAGRLAGSVLRPALFCLLREGRTDEPLSPKARENLRRTTDRYTDRLDQEVDADFFPRLWEELDTDDPAERNRRRTAWLGAKVKVAEDLLDEAIRSLPVASIHRYRARSRARGLFHALKRKHFPQLQEDEADDAAA</sequence>